<dbReference type="Gene3D" id="3.40.190.10">
    <property type="entry name" value="Periplasmic binding protein-like II"/>
    <property type="match status" value="2"/>
</dbReference>
<dbReference type="InterPro" id="IPR036388">
    <property type="entry name" value="WH-like_DNA-bd_sf"/>
</dbReference>
<dbReference type="InterPro" id="IPR005119">
    <property type="entry name" value="LysR_subst-bd"/>
</dbReference>
<dbReference type="Gene3D" id="1.10.10.10">
    <property type="entry name" value="Winged helix-like DNA-binding domain superfamily/Winged helix DNA-binding domain"/>
    <property type="match status" value="1"/>
</dbReference>
<evidence type="ECO:0000313" key="6">
    <source>
        <dbReference type="EMBL" id="MCW8334650.1"/>
    </source>
</evidence>
<evidence type="ECO:0000259" key="5">
    <source>
        <dbReference type="PROSITE" id="PS50931"/>
    </source>
</evidence>
<dbReference type="Pfam" id="PF03466">
    <property type="entry name" value="LysR_substrate"/>
    <property type="match status" value="1"/>
</dbReference>
<dbReference type="PROSITE" id="PS50931">
    <property type="entry name" value="HTH_LYSR"/>
    <property type="match status" value="1"/>
</dbReference>
<sequence>MANQQLLLRNLHTFHVAAKTLSFTLTGKELHLTQGAVSHRIKVLESELGFNLFVRGTRKLELTEEGHRFHGTLSKSLHNIFSEIDDINTTDMVGEINIATSTGFANGWLLPRLHDFKAKYPKFNLNVFGHEEQQSFHENNIEVAIYYDSEGFTDVYRQRLFGDKYIPVCTPQYAKQHRLYEDGLESLKRINFIHALGSDVWQRWMKYMKLDVDYFEQFYCVSHREMGFLSAQHHLGVAMGRYQFVKDMIESGELVTPYPSMSTDKGYDLLCPLGTENRPKIRTFINWVEGQLD</sequence>
<protein>
    <submittedName>
        <fullName evidence="6">LysR substrate-binding domain-containing protein</fullName>
    </submittedName>
</protein>
<comment type="caution">
    <text evidence="6">The sequence shown here is derived from an EMBL/GenBank/DDBJ whole genome shotgun (WGS) entry which is preliminary data.</text>
</comment>
<keyword evidence="2" id="KW-0805">Transcription regulation</keyword>
<dbReference type="GO" id="GO:0003700">
    <property type="term" value="F:DNA-binding transcription factor activity"/>
    <property type="evidence" value="ECO:0007669"/>
    <property type="project" value="InterPro"/>
</dbReference>
<dbReference type="SUPFAM" id="SSF53850">
    <property type="entry name" value="Periplasmic binding protein-like II"/>
    <property type="match status" value="1"/>
</dbReference>
<dbReference type="GO" id="GO:0006351">
    <property type="term" value="P:DNA-templated transcription"/>
    <property type="evidence" value="ECO:0007669"/>
    <property type="project" value="TreeGrafter"/>
</dbReference>
<keyword evidence="7" id="KW-1185">Reference proteome</keyword>
<dbReference type="PANTHER" id="PTHR30537:SF32">
    <property type="entry name" value="HTH-TYPE TRANSCRIPTIONAL REGULATOR DSDC"/>
    <property type="match status" value="1"/>
</dbReference>
<proteinExistence type="inferred from homology"/>
<comment type="similarity">
    <text evidence="1">Belongs to the LysR transcriptional regulatory family.</text>
</comment>
<evidence type="ECO:0000256" key="2">
    <source>
        <dbReference type="ARBA" id="ARBA00023015"/>
    </source>
</evidence>
<dbReference type="Pfam" id="PF00126">
    <property type="entry name" value="HTH_1"/>
    <property type="match status" value="1"/>
</dbReference>
<dbReference type="InterPro" id="IPR058163">
    <property type="entry name" value="LysR-type_TF_proteobact-type"/>
</dbReference>
<keyword evidence="3" id="KW-0238">DNA-binding</keyword>
<evidence type="ECO:0000256" key="4">
    <source>
        <dbReference type="ARBA" id="ARBA00023163"/>
    </source>
</evidence>
<evidence type="ECO:0000313" key="7">
    <source>
        <dbReference type="Proteomes" id="UP001155586"/>
    </source>
</evidence>
<keyword evidence="4" id="KW-0804">Transcription</keyword>
<dbReference type="PRINTS" id="PR00039">
    <property type="entry name" value="HTHLYSR"/>
</dbReference>
<dbReference type="AlphaFoldDB" id="A0A9X3CFB4"/>
<feature type="domain" description="HTH lysR-type" evidence="5">
    <location>
        <begin position="6"/>
        <end position="63"/>
    </location>
</feature>
<dbReference type="Proteomes" id="UP001155586">
    <property type="component" value="Unassembled WGS sequence"/>
</dbReference>
<dbReference type="RefSeq" id="WP_265688036.1">
    <property type="nucleotide sequence ID" value="NZ_JAKRRX010000067.1"/>
</dbReference>
<dbReference type="GO" id="GO:0043565">
    <property type="term" value="F:sequence-specific DNA binding"/>
    <property type="evidence" value="ECO:0007669"/>
    <property type="project" value="TreeGrafter"/>
</dbReference>
<gene>
    <name evidence="6" type="ORF">MD483_12540</name>
</gene>
<accession>A0A9X3CFB4</accession>
<dbReference type="InterPro" id="IPR036390">
    <property type="entry name" value="WH_DNA-bd_sf"/>
</dbReference>
<dbReference type="EMBL" id="JAKRRX010000067">
    <property type="protein sequence ID" value="MCW8334650.1"/>
    <property type="molecule type" value="Genomic_DNA"/>
</dbReference>
<dbReference type="InterPro" id="IPR000847">
    <property type="entry name" value="LysR_HTH_N"/>
</dbReference>
<dbReference type="PANTHER" id="PTHR30537">
    <property type="entry name" value="HTH-TYPE TRANSCRIPTIONAL REGULATOR"/>
    <property type="match status" value="1"/>
</dbReference>
<reference evidence="6" key="1">
    <citation type="submission" date="2022-02" db="EMBL/GenBank/DDBJ databases">
        <title>Vibrio sp. nov., a new bacterium isolated from Bohai sea, China.</title>
        <authorList>
            <person name="Yuan Y."/>
        </authorList>
    </citation>
    <scope>NUCLEOTIDE SEQUENCE</scope>
    <source>
        <strain evidence="6">DBSS07</strain>
    </source>
</reference>
<organism evidence="6 7">
    <name type="scientific">Vibrio paucivorans</name>
    <dbReference type="NCBI Taxonomy" id="2829489"/>
    <lineage>
        <taxon>Bacteria</taxon>
        <taxon>Pseudomonadati</taxon>
        <taxon>Pseudomonadota</taxon>
        <taxon>Gammaproteobacteria</taxon>
        <taxon>Vibrionales</taxon>
        <taxon>Vibrionaceae</taxon>
        <taxon>Vibrio</taxon>
    </lineage>
</organism>
<name>A0A9X3CFB4_9VIBR</name>
<dbReference type="SUPFAM" id="SSF46785">
    <property type="entry name" value="Winged helix' DNA-binding domain"/>
    <property type="match status" value="1"/>
</dbReference>
<evidence type="ECO:0000256" key="1">
    <source>
        <dbReference type="ARBA" id="ARBA00009437"/>
    </source>
</evidence>
<evidence type="ECO:0000256" key="3">
    <source>
        <dbReference type="ARBA" id="ARBA00023125"/>
    </source>
</evidence>